<comment type="caution">
    <text evidence="9">Lacks conserved residue(s) required for the propagation of feature annotation.</text>
</comment>
<evidence type="ECO:0000256" key="10">
    <source>
        <dbReference type="NCBIfam" id="TIGR02152"/>
    </source>
</evidence>
<feature type="binding site" evidence="9">
    <location>
        <position position="257"/>
    </location>
    <ligand>
        <name>K(+)</name>
        <dbReference type="ChEBI" id="CHEBI:29103"/>
    </ligand>
</feature>
<dbReference type="EMBL" id="RQXT01000009">
    <property type="protein sequence ID" value="RRI03427.1"/>
    <property type="molecule type" value="Genomic_DNA"/>
</dbReference>
<keyword evidence="7 9" id="KW-0630">Potassium</keyword>
<feature type="binding site" evidence="9">
    <location>
        <position position="294"/>
    </location>
    <ligand>
        <name>K(+)</name>
        <dbReference type="ChEBI" id="CHEBI:29103"/>
    </ligand>
</feature>
<feature type="binding site" evidence="9">
    <location>
        <position position="291"/>
    </location>
    <ligand>
        <name>K(+)</name>
        <dbReference type="ChEBI" id="CHEBI:29103"/>
    </ligand>
</feature>
<keyword evidence="13" id="KW-1185">Reference proteome</keyword>
<feature type="binding site" evidence="9">
    <location>
        <begin position="19"/>
        <end position="21"/>
    </location>
    <ligand>
        <name>substrate</name>
    </ligand>
</feature>
<evidence type="ECO:0000259" key="11">
    <source>
        <dbReference type="Pfam" id="PF00294"/>
    </source>
</evidence>
<keyword evidence="4 9" id="KW-0418">Kinase</keyword>
<dbReference type="GO" id="GO:0005524">
    <property type="term" value="F:ATP binding"/>
    <property type="evidence" value="ECO:0007669"/>
    <property type="project" value="UniProtKB-UniRule"/>
</dbReference>
<feature type="binding site" evidence="9">
    <location>
        <position position="296"/>
    </location>
    <ligand>
        <name>K(+)</name>
        <dbReference type="ChEBI" id="CHEBI:29103"/>
    </ligand>
</feature>
<evidence type="ECO:0000256" key="5">
    <source>
        <dbReference type="ARBA" id="ARBA00022840"/>
    </source>
</evidence>
<dbReference type="InterPro" id="IPR011877">
    <property type="entry name" value="Ribokinase"/>
</dbReference>
<dbReference type="GO" id="GO:0046872">
    <property type="term" value="F:metal ion binding"/>
    <property type="evidence" value="ECO:0007669"/>
    <property type="project" value="UniProtKB-KW"/>
</dbReference>
<dbReference type="Pfam" id="PF00294">
    <property type="entry name" value="PfkB"/>
    <property type="match status" value="1"/>
</dbReference>
<dbReference type="NCBIfam" id="TIGR02152">
    <property type="entry name" value="D_ribokin_bact"/>
    <property type="match status" value="1"/>
</dbReference>
<dbReference type="InterPro" id="IPR029056">
    <property type="entry name" value="Ribokinase-like"/>
</dbReference>
<comment type="similarity">
    <text evidence="9">Belongs to the carbohydrate kinase PfkB family. Ribokinase subfamily.</text>
</comment>
<evidence type="ECO:0000313" key="13">
    <source>
        <dbReference type="Proteomes" id="UP000273786"/>
    </source>
</evidence>
<comment type="function">
    <text evidence="9">Catalyzes the phosphorylation of ribose at O-5 in a reaction requiring ATP and magnesium. The resulting D-ribose-5-phosphate can then be used either for sythesis of nucleotides, histidine, and tryptophan, or as a component of the pentose phosphate pathway.</text>
</comment>
<dbReference type="CDD" id="cd01174">
    <property type="entry name" value="ribokinase"/>
    <property type="match status" value="1"/>
</dbReference>
<keyword evidence="1 9" id="KW-0808">Transferase</keyword>
<accession>A0A3P3FY79</accession>
<evidence type="ECO:0000313" key="12">
    <source>
        <dbReference type="EMBL" id="RRI03427.1"/>
    </source>
</evidence>
<dbReference type="Gene3D" id="3.40.1190.20">
    <property type="match status" value="1"/>
</dbReference>
<name>A0A3P3FY79_9HYPH</name>
<comment type="caution">
    <text evidence="12">The sequence shown here is derived from an EMBL/GenBank/DDBJ whole genome shotgun (WGS) entry which is preliminary data.</text>
</comment>
<keyword evidence="8 9" id="KW-0119">Carbohydrate metabolism</keyword>
<comment type="pathway">
    <text evidence="9">Carbohydrate metabolism; D-ribose degradation; D-ribose 5-phosphate from beta-D-ribopyranose: step 2/2.</text>
</comment>
<keyword evidence="5 9" id="KW-0067">ATP-binding</keyword>
<evidence type="ECO:0000256" key="9">
    <source>
        <dbReference type="HAMAP-Rule" id="MF_01987"/>
    </source>
</evidence>
<keyword evidence="2 9" id="KW-0479">Metal-binding</keyword>
<comment type="subunit">
    <text evidence="9">Homodimer.</text>
</comment>
<proteinExistence type="inferred from homology"/>
<comment type="subcellular location">
    <subcellularLocation>
        <location evidence="9">Cytoplasm</location>
    </subcellularLocation>
</comment>
<gene>
    <name evidence="9 12" type="primary">rbsK</name>
    <name evidence="12" type="ORF">EH240_09615</name>
</gene>
<dbReference type="InterPro" id="IPR011611">
    <property type="entry name" value="PfkB_dom"/>
</dbReference>
<organism evidence="12 13">
    <name type="scientific">Mesorhizobium tamadayense</name>
    <dbReference type="NCBI Taxonomy" id="425306"/>
    <lineage>
        <taxon>Bacteria</taxon>
        <taxon>Pseudomonadati</taxon>
        <taxon>Pseudomonadota</taxon>
        <taxon>Alphaproteobacteria</taxon>
        <taxon>Hyphomicrobiales</taxon>
        <taxon>Phyllobacteriaceae</taxon>
        <taxon>Mesorhizobium</taxon>
    </lineage>
</organism>
<dbReference type="GO" id="GO:0005737">
    <property type="term" value="C:cytoplasm"/>
    <property type="evidence" value="ECO:0007669"/>
    <property type="project" value="UniProtKB-SubCell"/>
</dbReference>
<dbReference type="EC" id="2.7.1.15" evidence="9 10"/>
<comment type="cofactor">
    <cofactor evidence="9">
        <name>Mg(2+)</name>
        <dbReference type="ChEBI" id="CHEBI:18420"/>
    </cofactor>
    <text evidence="9">Requires a divalent cation, most likely magnesium in vivo, as an electrophilic catalyst to aid phosphoryl group transfer. It is the chelate of the metal and the nucleotide that is the actual substrate.</text>
</comment>
<dbReference type="OrthoDB" id="9775849at2"/>
<dbReference type="PRINTS" id="PR00990">
    <property type="entry name" value="RIBOKINASE"/>
</dbReference>
<feature type="binding site" evidence="9">
    <location>
        <position position="261"/>
    </location>
    <ligand>
        <name>substrate</name>
    </ligand>
</feature>
<evidence type="ECO:0000256" key="3">
    <source>
        <dbReference type="ARBA" id="ARBA00022741"/>
    </source>
</evidence>
<feature type="binding site" evidence="9">
    <location>
        <begin position="260"/>
        <end position="261"/>
    </location>
    <ligand>
        <name>ATP</name>
        <dbReference type="ChEBI" id="CHEBI:30616"/>
    </ligand>
</feature>
<dbReference type="Proteomes" id="UP000273786">
    <property type="component" value="Unassembled WGS sequence"/>
</dbReference>
<comment type="activity regulation">
    <text evidence="9">Activated by a monovalent cation that binds near, but not in, the active site. The most likely occupant of the site in vivo is potassium. Ion binding induces a conformational change that may alter substrate affinity.</text>
</comment>
<dbReference type="HAMAP" id="MF_01987">
    <property type="entry name" value="Ribokinase"/>
    <property type="match status" value="1"/>
</dbReference>
<dbReference type="SUPFAM" id="SSF53613">
    <property type="entry name" value="Ribokinase-like"/>
    <property type="match status" value="1"/>
</dbReference>
<feature type="binding site" evidence="9">
    <location>
        <position position="192"/>
    </location>
    <ligand>
        <name>ATP</name>
        <dbReference type="ChEBI" id="CHEBI:30616"/>
    </ligand>
</feature>
<evidence type="ECO:0000256" key="8">
    <source>
        <dbReference type="ARBA" id="ARBA00023277"/>
    </source>
</evidence>
<protein>
    <recommendedName>
        <fullName evidence="9 10">Ribokinase</fullName>
        <shortName evidence="9">RK</shortName>
        <ecNumber evidence="9 10">2.7.1.15</ecNumber>
    </recommendedName>
</protein>
<feature type="binding site" evidence="9">
    <location>
        <position position="148"/>
    </location>
    <ligand>
        <name>substrate</name>
    </ligand>
</feature>
<keyword evidence="6 9" id="KW-0460">Magnesium</keyword>
<dbReference type="InterPro" id="IPR002139">
    <property type="entry name" value="Ribo/fructo_kinase"/>
</dbReference>
<sequence>MAAGKPFVMKPVVILGVFVADTAYRADRQPRMGETLLGNSFKLGPGGKGSNQAVAAGKLGADITFLTRLGVDAFADMAKHTWEAASVKSAVIDTPDSYTGAAYIFVEEGTGNNAIIVSPGAAMLISPADIEAHAGLIRSAGVFVTQLEQPIDAALKALEIARAAGVTTILNPAPAATLPDSIYALCDYVTPNESEAEGLTGITVASVDDARRAADRLLAKGVGAVIVTLGEKGALLHSKGRSDHVGAVNAGPVVETTGAGDAFNGGLAAALAKGVEPLEAVRFACAVAGISVTRPGTAPSMPTLQEVEALLARA</sequence>
<keyword evidence="9" id="KW-0963">Cytoplasm</keyword>
<feature type="active site" description="Proton acceptor" evidence="9">
    <location>
        <position position="261"/>
    </location>
</feature>
<feature type="binding site" evidence="9">
    <location>
        <begin position="228"/>
        <end position="233"/>
    </location>
    <ligand>
        <name>ATP</name>
        <dbReference type="ChEBI" id="CHEBI:30616"/>
    </ligand>
</feature>
<dbReference type="GO" id="GO:0004747">
    <property type="term" value="F:ribokinase activity"/>
    <property type="evidence" value="ECO:0007669"/>
    <property type="project" value="UniProtKB-UniRule"/>
</dbReference>
<dbReference type="UniPathway" id="UPA00916">
    <property type="reaction ID" value="UER00889"/>
</dbReference>
<evidence type="ECO:0000256" key="7">
    <source>
        <dbReference type="ARBA" id="ARBA00022958"/>
    </source>
</evidence>
<feature type="binding site" evidence="9">
    <location>
        <position position="300"/>
    </location>
    <ligand>
        <name>K(+)</name>
        <dbReference type="ChEBI" id="CHEBI:29103"/>
    </ligand>
</feature>
<comment type="catalytic activity">
    <reaction evidence="9">
        <text>D-ribose + ATP = D-ribose 5-phosphate + ADP + H(+)</text>
        <dbReference type="Rhea" id="RHEA:13697"/>
        <dbReference type="ChEBI" id="CHEBI:15378"/>
        <dbReference type="ChEBI" id="CHEBI:30616"/>
        <dbReference type="ChEBI" id="CHEBI:47013"/>
        <dbReference type="ChEBI" id="CHEBI:78346"/>
        <dbReference type="ChEBI" id="CHEBI:456216"/>
        <dbReference type="EC" id="2.7.1.15"/>
    </reaction>
</comment>
<feature type="domain" description="Carbohydrate kinase PfkB" evidence="11">
    <location>
        <begin position="12"/>
        <end position="303"/>
    </location>
</feature>
<reference evidence="12 13" key="1">
    <citation type="submission" date="2018-11" db="EMBL/GenBank/DDBJ databases">
        <title>the genome of Mesorhizobium tamadayense DSM 28320.</title>
        <authorList>
            <person name="Gao J."/>
        </authorList>
    </citation>
    <scope>NUCLEOTIDE SEQUENCE [LARGE SCALE GENOMIC DNA]</scope>
    <source>
        <strain evidence="12 13">DSM 28320</strain>
    </source>
</reference>
<evidence type="ECO:0000256" key="2">
    <source>
        <dbReference type="ARBA" id="ARBA00022723"/>
    </source>
</evidence>
<dbReference type="AlphaFoldDB" id="A0A3P3FY79"/>
<dbReference type="GO" id="GO:0019303">
    <property type="term" value="P:D-ribose catabolic process"/>
    <property type="evidence" value="ECO:0007669"/>
    <property type="project" value="UniProtKB-UniRule"/>
</dbReference>
<keyword evidence="3 9" id="KW-0547">Nucleotide-binding</keyword>
<dbReference type="PANTHER" id="PTHR10584">
    <property type="entry name" value="SUGAR KINASE"/>
    <property type="match status" value="1"/>
</dbReference>
<evidence type="ECO:0000256" key="6">
    <source>
        <dbReference type="ARBA" id="ARBA00022842"/>
    </source>
</evidence>
<dbReference type="RefSeq" id="WP_124997541.1">
    <property type="nucleotide sequence ID" value="NZ_RQXT01000009.1"/>
</dbReference>
<feature type="binding site" evidence="9">
    <location>
        <begin position="47"/>
        <end position="51"/>
    </location>
    <ligand>
        <name>substrate</name>
    </ligand>
</feature>
<evidence type="ECO:0000256" key="1">
    <source>
        <dbReference type="ARBA" id="ARBA00022679"/>
    </source>
</evidence>
<evidence type="ECO:0000256" key="4">
    <source>
        <dbReference type="ARBA" id="ARBA00022777"/>
    </source>
</evidence>
<dbReference type="PANTHER" id="PTHR10584:SF166">
    <property type="entry name" value="RIBOKINASE"/>
    <property type="match status" value="1"/>
</dbReference>